<evidence type="ECO:0000256" key="6">
    <source>
        <dbReference type="SAM" id="Phobius"/>
    </source>
</evidence>
<dbReference type="RefSeq" id="WP_146439265.1">
    <property type="nucleotide sequence ID" value="NZ_SJPL01000001.1"/>
</dbReference>
<protein>
    <submittedName>
        <fullName evidence="7">Ribose transport system permease protein RbsC</fullName>
    </submittedName>
</protein>
<evidence type="ECO:0000256" key="3">
    <source>
        <dbReference type="ARBA" id="ARBA00022692"/>
    </source>
</evidence>
<evidence type="ECO:0000256" key="5">
    <source>
        <dbReference type="ARBA" id="ARBA00023136"/>
    </source>
</evidence>
<feature type="transmembrane region" description="Helical" evidence="6">
    <location>
        <begin position="409"/>
        <end position="426"/>
    </location>
</feature>
<evidence type="ECO:0000313" key="8">
    <source>
        <dbReference type="Proteomes" id="UP000317238"/>
    </source>
</evidence>
<keyword evidence="3 6" id="KW-0812">Transmembrane</keyword>
<feature type="transmembrane region" description="Helical" evidence="6">
    <location>
        <begin position="46"/>
        <end position="75"/>
    </location>
</feature>
<keyword evidence="4 6" id="KW-1133">Transmembrane helix</keyword>
<keyword evidence="8" id="KW-1185">Reference proteome</keyword>
<dbReference type="PANTHER" id="PTHR32196:SF15">
    <property type="entry name" value="SUGAR ABC TRANSPORTER PERMEASE PROTEIN"/>
    <property type="match status" value="1"/>
</dbReference>
<feature type="transmembrane region" description="Helical" evidence="6">
    <location>
        <begin position="271"/>
        <end position="295"/>
    </location>
</feature>
<evidence type="ECO:0000256" key="1">
    <source>
        <dbReference type="ARBA" id="ARBA00004651"/>
    </source>
</evidence>
<organism evidence="7 8">
    <name type="scientific">Crateriforma conspicua</name>
    <dbReference type="NCBI Taxonomy" id="2527996"/>
    <lineage>
        <taxon>Bacteria</taxon>
        <taxon>Pseudomonadati</taxon>
        <taxon>Planctomycetota</taxon>
        <taxon>Planctomycetia</taxon>
        <taxon>Planctomycetales</taxon>
        <taxon>Planctomycetaceae</taxon>
        <taxon>Crateriforma</taxon>
    </lineage>
</organism>
<keyword evidence="2" id="KW-1003">Cell membrane</keyword>
<keyword evidence="5 6" id="KW-0472">Membrane</keyword>
<comment type="caution">
    <text evidence="7">The sequence shown here is derived from an EMBL/GenBank/DDBJ whole genome shotgun (WGS) entry which is preliminary data.</text>
</comment>
<dbReference type="CDD" id="cd06579">
    <property type="entry name" value="TM_PBP1_transp_AraH_like"/>
    <property type="match status" value="1"/>
</dbReference>
<dbReference type="GO" id="GO:0005886">
    <property type="term" value="C:plasma membrane"/>
    <property type="evidence" value="ECO:0007669"/>
    <property type="project" value="UniProtKB-SubCell"/>
</dbReference>
<dbReference type="InterPro" id="IPR001851">
    <property type="entry name" value="ABC_transp_permease"/>
</dbReference>
<dbReference type="Proteomes" id="UP000317238">
    <property type="component" value="Unassembled WGS sequence"/>
</dbReference>
<comment type="subcellular location">
    <subcellularLocation>
        <location evidence="1">Cell membrane</location>
        <topology evidence="1">Multi-pass membrane protein</topology>
    </subcellularLocation>
</comment>
<dbReference type="AlphaFoldDB" id="A0A5C5Y5T3"/>
<reference evidence="7 8" key="1">
    <citation type="submission" date="2019-02" db="EMBL/GenBank/DDBJ databases">
        <title>Deep-cultivation of Planctomycetes and their phenomic and genomic characterization uncovers novel biology.</title>
        <authorList>
            <person name="Wiegand S."/>
            <person name="Jogler M."/>
            <person name="Boedeker C."/>
            <person name="Pinto D."/>
            <person name="Vollmers J."/>
            <person name="Rivas-Marin E."/>
            <person name="Kohn T."/>
            <person name="Peeters S.H."/>
            <person name="Heuer A."/>
            <person name="Rast P."/>
            <person name="Oberbeckmann S."/>
            <person name="Bunk B."/>
            <person name="Jeske O."/>
            <person name="Meyerdierks A."/>
            <person name="Storesund J.E."/>
            <person name="Kallscheuer N."/>
            <person name="Luecker S."/>
            <person name="Lage O.M."/>
            <person name="Pohl T."/>
            <person name="Merkel B.J."/>
            <person name="Hornburger P."/>
            <person name="Mueller R.-W."/>
            <person name="Bruemmer F."/>
            <person name="Labrenz M."/>
            <person name="Spormann A.M."/>
            <person name="Op Den Camp H."/>
            <person name="Overmann J."/>
            <person name="Amann R."/>
            <person name="Jetten M.S.M."/>
            <person name="Mascher T."/>
            <person name="Medema M.H."/>
            <person name="Devos D.P."/>
            <person name="Kaster A.-K."/>
            <person name="Ovreas L."/>
            <person name="Rohde M."/>
            <person name="Galperin M.Y."/>
            <person name="Jogler C."/>
        </authorList>
    </citation>
    <scope>NUCLEOTIDE SEQUENCE [LARGE SCALE GENOMIC DNA]</scope>
    <source>
        <strain evidence="7 8">Pan14r</strain>
    </source>
</reference>
<proteinExistence type="predicted"/>
<gene>
    <name evidence="7" type="primary">rbsC_2</name>
    <name evidence="7" type="ORF">Pan14r_25940</name>
</gene>
<dbReference type="OrthoDB" id="9784538at2"/>
<evidence type="ECO:0000256" key="2">
    <source>
        <dbReference type="ARBA" id="ARBA00022475"/>
    </source>
</evidence>
<dbReference type="Pfam" id="PF02653">
    <property type="entry name" value="BPD_transp_2"/>
    <property type="match status" value="1"/>
</dbReference>
<evidence type="ECO:0000256" key="4">
    <source>
        <dbReference type="ARBA" id="ARBA00022989"/>
    </source>
</evidence>
<dbReference type="GO" id="GO:0022857">
    <property type="term" value="F:transmembrane transporter activity"/>
    <property type="evidence" value="ECO:0007669"/>
    <property type="project" value="InterPro"/>
</dbReference>
<name>A0A5C5Y5T3_9PLAN</name>
<sequence length="437" mass="46192">MWPTKNIGIFLLLLAIMVIASSINGSFVDPANLKTLIRDTSLYGLISLGVAVVIITGGIDLSIGSMIALCGVMLVQLVNVHYERTDFTASVNQVVRQGSELAATMGPSDDSDLSLIRLSVMPDTVSEGDRLVYSGVTGQSFVSLAGIHQAGDTAFLTTRDTARSLNSGTQVQLETIEYTPPLLACSLVLGFAGLLGCIHGILVTWLRLQPFVVTLCGLLIYRGAARVWTGDDQIGLQNALPGFKAAVTGTAFQFPLPLIGRISGATDDWSAWVWVDFPVTGVLLVVVGIVGWVFLNRTVWGRHLLATGQNETAARYSGVSTDRLVIAAYVVCSLLAGLAGILFTLEWNSVQPGSSGNFYELYAIAAAVLGGCSLRGGQGAVLGVIAGAAVMRCLYKAIVVLGIPQEWEMVIIGMALLCSVIVDEVLRRLGGKTSKVG</sequence>
<evidence type="ECO:0000313" key="7">
    <source>
        <dbReference type="EMBL" id="TWT70289.1"/>
    </source>
</evidence>
<accession>A0A5C5Y5T3</accession>
<feature type="transmembrane region" description="Helical" evidence="6">
    <location>
        <begin position="381"/>
        <end position="403"/>
    </location>
</feature>
<dbReference type="PANTHER" id="PTHR32196">
    <property type="entry name" value="ABC TRANSPORTER PERMEASE PROTEIN YPHD-RELATED-RELATED"/>
    <property type="match status" value="1"/>
</dbReference>
<feature type="transmembrane region" description="Helical" evidence="6">
    <location>
        <begin position="324"/>
        <end position="345"/>
    </location>
</feature>
<dbReference type="EMBL" id="SJPL01000001">
    <property type="protein sequence ID" value="TWT70289.1"/>
    <property type="molecule type" value="Genomic_DNA"/>
</dbReference>
<feature type="transmembrane region" description="Helical" evidence="6">
    <location>
        <begin position="182"/>
        <end position="205"/>
    </location>
</feature>
<feature type="transmembrane region" description="Helical" evidence="6">
    <location>
        <begin position="357"/>
        <end position="374"/>
    </location>
</feature>